<evidence type="ECO:0000259" key="10">
    <source>
        <dbReference type="Pfam" id="PF02518"/>
    </source>
</evidence>
<dbReference type="InterPro" id="IPR011712">
    <property type="entry name" value="Sig_transdc_His_kin_sub3_dim/P"/>
</dbReference>
<evidence type="ECO:0000256" key="2">
    <source>
        <dbReference type="ARBA" id="ARBA00012438"/>
    </source>
</evidence>
<dbReference type="AlphaFoldDB" id="A0A941IS48"/>
<dbReference type="Gene3D" id="3.30.565.10">
    <property type="entry name" value="Histidine kinase-like ATPase, C-terminal domain"/>
    <property type="match status" value="1"/>
</dbReference>
<dbReference type="RefSeq" id="WP_212532555.1">
    <property type="nucleotide sequence ID" value="NZ_JAGSOG010000256.1"/>
</dbReference>
<keyword evidence="5" id="KW-0547">Nucleotide-binding</keyword>
<dbReference type="GO" id="GO:0005524">
    <property type="term" value="F:ATP binding"/>
    <property type="evidence" value="ECO:0007669"/>
    <property type="project" value="UniProtKB-KW"/>
</dbReference>
<keyword evidence="9" id="KW-0812">Transmembrane</keyword>
<dbReference type="Pfam" id="PF02518">
    <property type="entry name" value="HATPase_c"/>
    <property type="match status" value="1"/>
</dbReference>
<evidence type="ECO:0000313" key="13">
    <source>
        <dbReference type="Proteomes" id="UP000675781"/>
    </source>
</evidence>
<dbReference type="EC" id="2.7.13.3" evidence="2"/>
<keyword evidence="7" id="KW-0067">ATP-binding</keyword>
<evidence type="ECO:0000256" key="6">
    <source>
        <dbReference type="ARBA" id="ARBA00022777"/>
    </source>
</evidence>
<dbReference type="PANTHER" id="PTHR24421">
    <property type="entry name" value="NITRATE/NITRITE SENSOR PROTEIN NARX-RELATED"/>
    <property type="match status" value="1"/>
</dbReference>
<dbReference type="GO" id="GO:0000155">
    <property type="term" value="F:phosphorelay sensor kinase activity"/>
    <property type="evidence" value="ECO:0007669"/>
    <property type="project" value="InterPro"/>
</dbReference>
<evidence type="ECO:0000256" key="4">
    <source>
        <dbReference type="ARBA" id="ARBA00022679"/>
    </source>
</evidence>
<evidence type="ECO:0000259" key="11">
    <source>
        <dbReference type="Pfam" id="PF07730"/>
    </source>
</evidence>
<accession>A0A941IS48</accession>
<dbReference type="SUPFAM" id="SSF55874">
    <property type="entry name" value="ATPase domain of HSP90 chaperone/DNA topoisomerase II/histidine kinase"/>
    <property type="match status" value="1"/>
</dbReference>
<keyword evidence="9" id="KW-0472">Membrane</keyword>
<proteinExistence type="predicted"/>
<sequence length="396" mass="42410">MEQAFPRPPLLKQIPRYVWNVLLWGAAGLYATAICLGRVFLQVPNGHPVSRDLSPSLWVALSLLLAAPVGAALRRPVSAFCLLLVESAAAVVFTSHTPWEWLLVLAAMDALLLYLAAVRPRRISILAATLALAAQVAEIQCSNIQGKPPFQISAVPLASVILAAWSIGNSVRQHGAYAEALRIQAAAQAVTAERLRIARELHDQVAHDIGVIAIQAGAAGLILDTRPEHARTALSVIEVTSRETLAGLRRMLVSLRRAEADEYSTTEPAVGLEALPRLADRSAAAGVEVQVAWNGARRPLPPEVDLAAFRIIQEAVTNVVRHSTARQCLVHVEFRPAELVIDVLDEGRGEPRDTPARTAAGFGIAGMRERVALLGGLFSAGPRPEGGFQVTARLPA</sequence>
<dbReference type="InterPro" id="IPR003594">
    <property type="entry name" value="HATPase_dom"/>
</dbReference>
<dbReference type="CDD" id="cd16917">
    <property type="entry name" value="HATPase_UhpB-NarQ-NarX-like"/>
    <property type="match status" value="1"/>
</dbReference>
<evidence type="ECO:0000256" key="8">
    <source>
        <dbReference type="ARBA" id="ARBA00023012"/>
    </source>
</evidence>
<keyword evidence="8" id="KW-0902">Two-component regulatory system</keyword>
<feature type="domain" description="Signal transduction histidine kinase subgroup 3 dimerisation and phosphoacceptor" evidence="11">
    <location>
        <begin position="193"/>
        <end position="258"/>
    </location>
</feature>
<dbReference type="GO" id="GO:0016020">
    <property type="term" value="C:membrane"/>
    <property type="evidence" value="ECO:0007669"/>
    <property type="project" value="InterPro"/>
</dbReference>
<dbReference type="InterPro" id="IPR050482">
    <property type="entry name" value="Sensor_HK_TwoCompSys"/>
</dbReference>
<dbReference type="GO" id="GO:0046983">
    <property type="term" value="F:protein dimerization activity"/>
    <property type="evidence" value="ECO:0007669"/>
    <property type="project" value="InterPro"/>
</dbReference>
<gene>
    <name evidence="12" type="ORF">KDL01_32780</name>
</gene>
<dbReference type="InterPro" id="IPR036890">
    <property type="entry name" value="HATPase_C_sf"/>
</dbReference>
<organism evidence="12 13">
    <name type="scientific">Actinospica durhamensis</name>
    <dbReference type="NCBI Taxonomy" id="1508375"/>
    <lineage>
        <taxon>Bacteria</taxon>
        <taxon>Bacillati</taxon>
        <taxon>Actinomycetota</taxon>
        <taxon>Actinomycetes</taxon>
        <taxon>Catenulisporales</taxon>
        <taxon>Actinospicaceae</taxon>
        <taxon>Actinospica</taxon>
    </lineage>
</organism>
<dbReference type="EMBL" id="JAGSOG010000256">
    <property type="protein sequence ID" value="MBR7838094.1"/>
    <property type="molecule type" value="Genomic_DNA"/>
</dbReference>
<keyword evidence="6 12" id="KW-0418">Kinase</keyword>
<comment type="catalytic activity">
    <reaction evidence="1">
        <text>ATP + protein L-histidine = ADP + protein N-phospho-L-histidine.</text>
        <dbReference type="EC" id="2.7.13.3"/>
    </reaction>
</comment>
<evidence type="ECO:0000256" key="7">
    <source>
        <dbReference type="ARBA" id="ARBA00022840"/>
    </source>
</evidence>
<feature type="transmembrane region" description="Helical" evidence="9">
    <location>
        <begin position="53"/>
        <end position="70"/>
    </location>
</feature>
<evidence type="ECO:0000256" key="9">
    <source>
        <dbReference type="SAM" id="Phobius"/>
    </source>
</evidence>
<dbReference type="Proteomes" id="UP000675781">
    <property type="component" value="Unassembled WGS sequence"/>
</dbReference>
<keyword evidence="4" id="KW-0808">Transferase</keyword>
<evidence type="ECO:0000313" key="12">
    <source>
        <dbReference type="EMBL" id="MBR7838094.1"/>
    </source>
</evidence>
<name>A0A941IS48_9ACTN</name>
<dbReference type="PANTHER" id="PTHR24421:SF10">
    <property type="entry name" value="NITRATE_NITRITE SENSOR PROTEIN NARQ"/>
    <property type="match status" value="1"/>
</dbReference>
<keyword evidence="3" id="KW-0597">Phosphoprotein</keyword>
<dbReference type="Gene3D" id="1.20.5.1930">
    <property type="match status" value="1"/>
</dbReference>
<comment type="caution">
    <text evidence="12">The sequence shown here is derived from an EMBL/GenBank/DDBJ whole genome shotgun (WGS) entry which is preliminary data.</text>
</comment>
<evidence type="ECO:0000256" key="3">
    <source>
        <dbReference type="ARBA" id="ARBA00022553"/>
    </source>
</evidence>
<keyword evidence="9" id="KW-1133">Transmembrane helix</keyword>
<evidence type="ECO:0000256" key="1">
    <source>
        <dbReference type="ARBA" id="ARBA00000085"/>
    </source>
</evidence>
<reference evidence="12" key="1">
    <citation type="submission" date="2021-04" db="EMBL/GenBank/DDBJ databases">
        <title>Genome based classification of Actinospica acidithermotolerans sp. nov., an actinobacterium isolated from an Indonesian hot spring.</title>
        <authorList>
            <person name="Kusuma A.B."/>
            <person name="Putra K.E."/>
            <person name="Nafisah S."/>
            <person name="Loh J."/>
            <person name="Nouioui I."/>
            <person name="Goodfellow M."/>
        </authorList>
    </citation>
    <scope>NUCLEOTIDE SEQUENCE</scope>
    <source>
        <strain evidence="12">CSCA 57</strain>
    </source>
</reference>
<dbReference type="Pfam" id="PF07730">
    <property type="entry name" value="HisKA_3"/>
    <property type="match status" value="1"/>
</dbReference>
<keyword evidence="13" id="KW-1185">Reference proteome</keyword>
<evidence type="ECO:0000256" key="5">
    <source>
        <dbReference type="ARBA" id="ARBA00022741"/>
    </source>
</evidence>
<feature type="domain" description="Histidine kinase/HSP90-like ATPase" evidence="10">
    <location>
        <begin position="307"/>
        <end position="395"/>
    </location>
</feature>
<feature type="transmembrane region" description="Helical" evidence="9">
    <location>
        <begin position="21"/>
        <end position="41"/>
    </location>
</feature>
<feature type="transmembrane region" description="Helical" evidence="9">
    <location>
        <begin position="77"/>
        <end position="95"/>
    </location>
</feature>
<protein>
    <recommendedName>
        <fullName evidence="2">histidine kinase</fullName>
        <ecNumber evidence="2">2.7.13.3</ecNumber>
    </recommendedName>
</protein>